<proteinExistence type="predicted"/>
<keyword evidence="3" id="KW-1185">Reference proteome</keyword>
<reference evidence="2 3" key="1">
    <citation type="submission" date="2024-06" db="EMBL/GenBank/DDBJ databases">
        <title>Halorubrum miltondacostae sp. nov., a potential PHA producer isolated from an inland solar saltern in Rio Maior, Portugal.</title>
        <authorList>
            <person name="Albuquerque L."/>
            <person name="Viver T."/>
            <person name="Barroso C."/>
            <person name="Claudino R."/>
            <person name="Galvan M."/>
            <person name="Simoes G."/>
            <person name="Lobo Da Cunha A."/>
            <person name="Egas C."/>
        </authorList>
    </citation>
    <scope>NUCLEOTIDE SEQUENCE [LARGE SCALE GENOMIC DNA]</scope>
    <source>
        <strain evidence="2 3">RMP-11</strain>
    </source>
</reference>
<dbReference type="Proteomes" id="UP001567572">
    <property type="component" value="Unassembled WGS sequence"/>
</dbReference>
<accession>A0ABD5M2V7</accession>
<evidence type="ECO:0000256" key="1">
    <source>
        <dbReference type="SAM" id="MobiDB-lite"/>
    </source>
</evidence>
<comment type="caution">
    <text evidence="2">The sequence shown here is derived from an EMBL/GenBank/DDBJ whole genome shotgun (WGS) entry which is preliminary data.</text>
</comment>
<evidence type="ECO:0000313" key="2">
    <source>
        <dbReference type="EMBL" id="MEZ3163373.1"/>
    </source>
</evidence>
<feature type="compositionally biased region" description="Acidic residues" evidence="1">
    <location>
        <begin position="345"/>
        <end position="356"/>
    </location>
</feature>
<organism evidence="2 3">
    <name type="scientific">Halorubrum miltondacostae</name>
    <dbReference type="NCBI Taxonomy" id="3076378"/>
    <lineage>
        <taxon>Archaea</taxon>
        <taxon>Methanobacteriati</taxon>
        <taxon>Methanobacteriota</taxon>
        <taxon>Stenosarchaea group</taxon>
        <taxon>Halobacteria</taxon>
        <taxon>Halobacteriales</taxon>
        <taxon>Haloferacaceae</taxon>
        <taxon>Halorubrum</taxon>
    </lineage>
</organism>
<evidence type="ECO:0000313" key="3">
    <source>
        <dbReference type="Proteomes" id="UP001567572"/>
    </source>
</evidence>
<dbReference type="RefSeq" id="WP_371160839.1">
    <property type="nucleotide sequence ID" value="NZ_JBEDNX010000004.1"/>
</dbReference>
<protein>
    <submittedName>
        <fullName evidence="2">DNA primase</fullName>
    </submittedName>
</protein>
<feature type="compositionally biased region" description="Low complexity" evidence="1">
    <location>
        <begin position="329"/>
        <end position="338"/>
    </location>
</feature>
<feature type="region of interest" description="Disordered" evidence="1">
    <location>
        <begin position="324"/>
        <end position="470"/>
    </location>
</feature>
<name>A0ABD5M2V7_9EURY</name>
<sequence>MSERTTAILLVAVVALGAMTGVAAADTHLEVGVEQDADGIATVTVTENDTAVENATVVVSVVDAENESYAGAGEYETDANGTVELPAPEEDVAVDVTAAADNETASTTVDLEAPDGLELDVENTDGEPVVTVTDNDTAVENASVNVTTADENASYVGEGDYETDANGTVTLPAAEEDVTVDVTAEYENESVSETVELEAPDGLELDVENTGGEPVVTVTDDDAAVENASVVVELADEAGENASYNGTGEYETDANGTVTLPDAEEDVTVEITAAYENESVSETVELTAEKEDDEAEAQPFGQLVRDFIEGLENREGGIGAAVSDFVTENNPGNAPDHAGGPGGPDDADDEDAENETDAPGNAPDGVGPDGEQGPPDHAGDDAEDGEDDDDESEADESEDDDDESEADESEDDDADEDETEEDDAEEDEAEEDEEDDEDNEDDEGDEDDEDDEDDDGESGPPDNAGGPGGN</sequence>
<gene>
    <name evidence="2" type="ORF">ABNG04_05720</name>
</gene>
<dbReference type="EMBL" id="JBEDNY010000002">
    <property type="protein sequence ID" value="MEZ3163373.1"/>
    <property type="molecule type" value="Genomic_DNA"/>
</dbReference>
<feature type="compositionally biased region" description="Acidic residues" evidence="1">
    <location>
        <begin position="381"/>
        <end position="457"/>
    </location>
</feature>
<dbReference type="AlphaFoldDB" id="A0ABD5M2V7"/>